<evidence type="ECO:0000256" key="3">
    <source>
        <dbReference type="ARBA" id="ARBA00022692"/>
    </source>
</evidence>
<name>A0A7S3RAW4_DUNTE</name>
<dbReference type="GO" id="GO:0032472">
    <property type="term" value="P:Golgi calcium ion transport"/>
    <property type="evidence" value="ECO:0007669"/>
    <property type="project" value="TreeGrafter"/>
</dbReference>
<reference evidence="8" key="1">
    <citation type="submission" date="2021-01" db="EMBL/GenBank/DDBJ databases">
        <authorList>
            <person name="Corre E."/>
            <person name="Pelletier E."/>
            <person name="Niang G."/>
            <person name="Scheremetjew M."/>
            <person name="Finn R."/>
            <person name="Kale V."/>
            <person name="Holt S."/>
            <person name="Cochrane G."/>
            <person name="Meng A."/>
            <person name="Brown T."/>
            <person name="Cohen L."/>
        </authorList>
    </citation>
    <scope>NUCLEOTIDE SEQUENCE</scope>
    <source>
        <strain evidence="8">CCMP1320</strain>
    </source>
</reference>
<sequence>MAVVGGAAGFIKSFFVILTSEIGDKTFFIAAVMAMKSPRLTVFLGAIGALAAMTILSVALGWAAPNLIPKVYTHYAATALFFFFGFKSLYDALLKKDEGGVSELDEVEQELAADMGRGGRGAKENGGSGNLLGGHDGSKARRASRRVETLLSMVLSPIFIKSFTLTFLAEWGDRSQIATIGLAASEDPLGVTVGGILGHAICTGAAVLGGRHLAAHINEKTVAICGGILFLVFGAHSLYVGP</sequence>
<keyword evidence="5 6" id="KW-0472">Membrane</keyword>
<feature type="transmembrane region" description="Helical" evidence="6">
    <location>
        <begin position="189"/>
        <end position="209"/>
    </location>
</feature>
<dbReference type="PANTHER" id="PTHR12608">
    <property type="entry name" value="TRANSMEMBRANE PROTEIN HTP-1 RELATED"/>
    <property type="match status" value="1"/>
</dbReference>
<accession>A0A7S3RAW4</accession>
<comment type="similarity">
    <text evidence="2 6">Belongs to the GDT1 family.</text>
</comment>
<comment type="subcellular location">
    <subcellularLocation>
        <location evidence="1 6">Membrane</location>
        <topology evidence="1 6">Multi-pass membrane protein</topology>
    </subcellularLocation>
</comment>
<keyword evidence="3 6" id="KW-0812">Transmembrane</keyword>
<dbReference type="AlphaFoldDB" id="A0A7S3RAW4"/>
<gene>
    <name evidence="8" type="ORF">DTER00134_LOCUS22485</name>
</gene>
<dbReference type="GO" id="GO:0005384">
    <property type="term" value="F:manganese ion transmembrane transporter activity"/>
    <property type="evidence" value="ECO:0007669"/>
    <property type="project" value="TreeGrafter"/>
</dbReference>
<feature type="transmembrane region" description="Helical" evidence="6">
    <location>
        <begin position="42"/>
        <end position="65"/>
    </location>
</feature>
<dbReference type="PANTHER" id="PTHR12608:SF1">
    <property type="entry name" value="TRANSMEMBRANE PROTEIN 165"/>
    <property type="match status" value="1"/>
</dbReference>
<feature type="transmembrane region" description="Helical" evidence="6">
    <location>
        <begin position="221"/>
        <end position="239"/>
    </location>
</feature>
<proteinExistence type="inferred from homology"/>
<evidence type="ECO:0000256" key="7">
    <source>
        <dbReference type="SAM" id="MobiDB-lite"/>
    </source>
</evidence>
<evidence type="ECO:0000256" key="1">
    <source>
        <dbReference type="ARBA" id="ARBA00004141"/>
    </source>
</evidence>
<dbReference type="GO" id="GO:0005794">
    <property type="term" value="C:Golgi apparatus"/>
    <property type="evidence" value="ECO:0007669"/>
    <property type="project" value="TreeGrafter"/>
</dbReference>
<evidence type="ECO:0000256" key="4">
    <source>
        <dbReference type="ARBA" id="ARBA00022989"/>
    </source>
</evidence>
<feature type="region of interest" description="Disordered" evidence="7">
    <location>
        <begin position="115"/>
        <end position="140"/>
    </location>
</feature>
<dbReference type="InterPro" id="IPR049555">
    <property type="entry name" value="GDT1-like_CS"/>
</dbReference>
<protein>
    <recommendedName>
        <fullName evidence="6">GDT1 family protein</fullName>
    </recommendedName>
</protein>
<feature type="transmembrane region" description="Helical" evidence="6">
    <location>
        <begin position="71"/>
        <end position="90"/>
    </location>
</feature>
<dbReference type="GO" id="GO:0032468">
    <property type="term" value="P:Golgi calcium ion homeostasis"/>
    <property type="evidence" value="ECO:0007669"/>
    <property type="project" value="TreeGrafter"/>
</dbReference>
<evidence type="ECO:0000256" key="2">
    <source>
        <dbReference type="ARBA" id="ARBA00009190"/>
    </source>
</evidence>
<evidence type="ECO:0000313" key="8">
    <source>
        <dbReference type="EMBL" id="CAE0507408.1"/>
    </source>
</evidence>
<dbReference type="InterPro" id="IPR001727">
    <property type="entry name" value="GDT1-like"/>
</dbReference>
<dbReference type="PROSITE" id="PS01214">
    <property type="entry name" value="UPF0016"/>
    <property type="match status" value="1"/>
</dbReference>
<feature type="transmembrane region" description="Helical" evidence="6">
    <location>
        <begin position="149"/>
        <end position="169"/>
    </location>
</feature>
<organism evidence="8">
    <name type="scientific">Dunaliella tertiolecta</name>
    <name type="common">Green alga</name>
    <dbReference type="NCBI Taxonomy" id="3047"/>
    <lineage>
        <taxon>Eukaryota</taxon>
        <taxon>Viridiplantae</taxon>
        <taxon>Chlorophyta</taxon>
        <taxon>core chlorophytes</taxon>
        <taxon>Chlorophyceae</taxon>
        <taxon>CS clade</taxon>
        <taxon>Chlamydomonadales</taxon>
        <taxon>Dunaliellaceae</taxon>
        <taxon>Dunaliella</taxon>
    </lineage>
</organism>
<evidence type="ECO:0000256" key="5">
    <source>
        <dbReference type="ARBA" id="ARBA00023136"/>
    </source>
</evidence>
<dbReference type="Pfam" id="PF01169">
    <property type="entry name" value="GDT1"/>
    <property type="match status" value="2"/>
</dbReference>
<evidence type="ECO:0000256" key="6">
    <source>
        <dbReference type="RuleBase" id="RU365102"/>
    </source>
</evidence>
<keyword evidence="4 6" id="KW-1133">Transmembrane helix</keyword>
<feature type="compositionally biased region" description="Gly residues" evidence="7">
    <location>
        <begin position="116"/>
        <end position="135"/>
    </location>
</feature>
<dbReference type="GO" id="GO:0016020">
    <property type="term" value="C:membrane"/>
    <property type="evidence" value="ECO:0007669"/>
    <property type="project" value="UniProtKB-SubCell"/>
</dbReference>
<dbReference type="EMBL" id="HBIP01037163">
    <property type="protein sequence ID" value="CAE0507408.1"/>
    <property type="molecule type" value="Transcribed_RNA"/>
</dbReference>
<dbReference type="GO" id="GO:0015085">
    <property type="term" value="F:calcium ion transmembrane transporter activity"/>
    <property type="evidence" value="ECO:0007669"/>
    <property type="project" value="TreeGrafter"/>
</dbReference>